<reference evidence="3" key="1">
    <citation type="submission" date="2018-05" db="EMBL/GenBank/DDBJ databases">
        <title>Draft genome of Mucuna pruriens seed.</title>
        <authorList>
            <person name="Nnadi N.E."/>
            <person name="Vos R."/>
            <person name="Hasami M.H."/>
            <person name="Devisetty U.K."/>
            <person name="Aguiy J.C."/>
        </authorList>
    </citation>
    <scope>NUCLEOTIDE SEQUENCE [LARGE SCALE GENOMIC DNA]</scope>
    <source>
        <strain evidence="3">JCA_2017</strain>
    </source>
</reference>
<feature type="domain" description="Tf2-1-like SH3-like" evidence="2">
    <location>
        <begin position="14"/>
        <end position="61"/>
    </location>
</feature>
<keyword evidence="4" id="KW-1185">Reference proteome</keyword>
<evidence type="ECO:0000313" key="4">
    <source>
        <dbReference type="Proteomes" id="UP000257109"/>
    </source>
</evidence>
<accession>A0A371E9L3</accession>
<evidence type="ECO:0000256" key="1">
    <source>
        <dbReference type="SAM" id="MobiDB-lite"/>
    </source>
</evidence>
<proteinExistence type="predicted"/>
<evidence type="ECO:0000313" key="3">
    <source>
        <dbReference type="EMBL" id="RDX62711.1"/>
    </source>
</evidence>
<evidence type="ECO:0000259" key="2">
    <source>
        <dbReference type="Pfam" id="PF24626"/>
    </source>
</evidence>
<dbReference type="InterPro" id="IPR056924">
    <property type="entry name" value="SH3_Tf2-1"/>
</dbReference>
<protein>
    <recommendedName>
        <fullName evidence="2">Tf2-1-like SH3-like domain-containing protein</fullName>
    </recommendedName>
</protein>
<dbReference type="Proteomes" id="UP000257109">
    <property type="component" value="Unassembled WGS sequence"/>
</dbReference>
<comment type="caution">
    <text evidence="3">The sequence shown here is derived from an EMBL/GenBank/DDBJ whole genome shotgun (WGS) entry which is preliminary data.</text>
</comment>
<feature type="non-terminal residue" evidence="3">
    <location>
        <position position="1"/>
    </location>
</feature>
<dbReference type="EMBL" id="QJKJ01015322">
    <property type="protein sequence ID" value="RDX62711.1"/>
    <property type="molecule type" value="Genomic_DNA"/>
</dbReference>
<dbReference type="OrthoDB" id="909585at2759"/>
<sequence>MVVNSTASHSPFELVHLRKERFPNLRRSKLLPRGEGPFKILEKINNNAYKVDMSQEYREVIVLMHSPWETMKSHHLPKEEIGHTISIIYLTIGLGGPRPCRPQRSRHRRFGLGNARKPNGKAGLESEMWVRELEERGRLVPSRPYRGRVGSGTGVEVGDQADSCWLGSAVRGTESAPAIRSGRDRVDLGEGGMRGSGHAGMTSARGRHNAVRDLGLRWAMGILTWDDAKGGLKY</sequence>
<dbReference type="Pfam" id="PF24626">
    <property type="entry name" value="SH3_Tf2-1"/>
    <property type="match status" value="1"/>
</dbReference>
<organism evidence="3 4">
    <name type="scientific">Mucuna pruriens</name>
    <name type="common">Velvet bean</name>
    <name type="synonym">Dolichos pruriens</name>
    <dbReference type="NCBI Taxonomy" id="157652"/>
    <lineage>
        <taxon>Eukaryota</taxon>
        <taxon>Viridiplantae</taxon>
        <taxon>Streptophyta</taxon>
        <taxon>Embryophyta</taxon>
        <taxon>Tracheophyta</taxon>
        <taxon>Spermatophyta</taxon>
        <taxon>Magnoliopsida</taxon>
        <taxon>eudicotyledons</taxon>
        <taxon>Gunneridae</taxon>
        <taxon>Pentapetalae</taxon>
        <taxon>rosids</taxon>
        <taxon>fabids</taxon>
        <taxon>Fabales</taxon>
        <taxon>Fabaceae</taxon>
        <taxon>Papilionoideae</taxon>
        <taxon>50 kb inversion clade</taxon>
        <taxon>NPAAA clade</taxon>
        <taxon>indigoferoid/millettioid clade</taxon>
        <taxon>Phaseoleae</taxon>
        <taxon>Mucuna</taxon>
    </lineage>
</organism>
<feature type="region of interest" description="Disordered" evidence="1">
    <location>
        <begin position="183"/>
        <end position="204"/>
    </location>
</feature>
<name>A0A371E9L3_MUCPR</name>
<dbReference type="AlphaFoldDB" id="A0A371E9L3"/>
<gene>
    <name evidence="3" type="ORF">CR513_58925</name>
</gene>
<feature type="compositionally biased region" description="Gly residues" evidence="1">
    <location>
        <begin position="189"/>
        <end position="198"/>
    </location>
</feature>